<dbReference type="RefSeq" id="WP_011524020.1">
    <property type="nucleotide sequence ID" value="NC_008009.1"/>
</dbReference>
<keyword evidence="3" id="KW-1185">Reference proteome</keyword>
<evidence type="ECO:0000256" key="1">
    <source>
        <dbReference type="SAM" id="MobiDB-lite"/>
    </source>
</evidence>
<reference evidence="2 3" key="1">
    <citation type="journal article" date="2009" name="Appl. Environ. Microbiol.">
        <title>Three genomes from the phylum Acidobacteria provide insight into the lifestyles of these microorganisms in soils.</title>
        <authorList>
            <person name="Ward N.L."/>
            <person name="Challacombe J.F."/>
            <person name="Janssen P.H."/>
            <person name="Henrissat B."/>
            <person name="Coutinho P.M."/>
            <person name="Wu M."/>
            <person name="Xie G."/>
            <person name="Haft D.H."/>
            <person name="Sait M."/>
            <person name="Badger J."/>
            <person name="Barabote R.D."/>
            <person name="Bradley B."/>
            <person name="Brettin T.S."/>
            <person name="Brinkac L.M."/>
            <person name="Bruce D."/>
            <person name="Creasy T."/>
            <person name="Daugherty S.C."/>
            <person name="Davidsen T.M."/>
            <person name="DeBoy R.T."/>
            <person name="Detter J.C."/>
            <person name="Dodson R.J."/>
            <person name="Durkin A.S."/>
            <person name="Ganapathy A."/>
            <person name="Gwinn-Giglio M."/>
            <person name="Han C.S."/>
            <person name="Khouri H."/>
            <person name="Kiss H."/>
            <person name="Kothari S.P."/>
            <person name="Madupu R."/>
            <person name="Nelson K.E."/>
            <person name="Nelson W.C."/>
            <person name="Paulsen I."/>
            <person name="Penn K."/>
            <person name="Ren Q."/>
            <person name="Rosovitz M.J."/>
            <person name="Selengut J.D."/>
            <person name="Shrivastava S."/>
            <person name="Sullivan S.A."/>
            <person name="Tapia R."/>
            <person name="Thompson L.S."/>
            <person name="Watkins K.L."/>
            <person name="Yang Q."/>
            <person name="Yu C."/>
            <person name="Zafar N."/>
            <person name="Zhou L."/>
            <person name="Kuske C.R."/>
        </authorList>
    </citation>
    <scope>NUCLEOTIDE SEQUENCE [LARGE SCALE GENOMIC DNA]</scope>
    <source>
        <strain evidence="2 3">Ellin345</strain>
    </source>
</reference>
<dbReference type="InterPro" id="IPR009351">
    <property type="entry name" value="AlkZ-like"/>
</dbReference>
<gene>
    <name evidence="2" type="ordered locus">Acid345_3220</name>
</gene>
<dbReference type="OrthoDB" id="113412at2"/>
<protein>
    <submittedName>
        <fullName evidence="2">Uncharacterized protein</fullName>
    </submittedName>
</protein>
<accession>Q1ILM9</accession>
<dbReference type="HOGENOM" id="CLU_882189_0_0_0"/>
<proteinExistence type="predicted"/>
<feature type="region of interest" description="Disordered" evidence="1">
    <location>
        <begin position="275"/>
        <end position="315"/>
    </location>
</feature>
<dbReference type="Proteomes" id="UP000002432">
    <property type="component" value="Chromosome"/>
</dbReference>
<dbReference type="STRING" id="204669.Acid345_3220"/>
<organism evidence="2 3">
    <name type="scientific">Koribacter versatilis (strain Ellin345)</name>
    <dbReference type="NCBI Taxonomy" id="204669"/>
    <lineage>
        <taxon>Bacteria</taxon>
        <taxon>Pseudomonadati</taxon>
        <taxon>Acidobacteriota</taxon>
        <taxon>Terriglobia</taxon>
        <taxon>Terriglobales</taxon>
        <taxon>Candidatus Korobacteraceae</taxon>
        <taxon>Candidatus Korobacter</taxon>
    </lineage>
</organism>
<dbReference type="KEGG" id="aba:Acid345_3220"/>
<name>Q1ILM9_KORVE</name>
<dbReference type="EnsemblBacteria" id="ABF42221">
    <property type="protein sequence ID" value="ABF42221"/>
    <property type="gene ID" value="Acid345_3220"/>
</dbReference>
<dbReference type="Pfam" id="PF06224">
    <property type="entry name" value="AlkZ-like"/>
    <property type="match status" value="1"/>
</dbReference>
<evidence type="ECO:0000313" key="3">
    <source>
        <dbReference type="Proteomes" id="UP000002432"/>
    </source>
</evidence>
<dbReference type="EMBL" id="CP000360">
    <property type="protein sequence ID" value="ABF42221.1"/>
    <property type="molecule type" value="Genomic_DNA"/>
</dbReference>
<sequence>MTEPQLQELRQKKWRLTGGEPIRTVEDARDFIETVGFCTMYPLRPAVMLPTFLGAYVGNEVNLPTWQHAFADHRAQEATELMVRLLRSRAAFEANVFGETPFLVAASVYPFFYGLVGDRNPRQVPKSGPRSEYSPLAAHAFQAIQKDGPISKPQLRDTLGGDLSEAALDRALNDLWSKLRITRVDYTREDGAFWDVLFRWAPDPVREGMHLSVGVALSALVSKYIDCVVAAEQTEVEEFFSHLVARSKAREAINALLAAREFSYVHIGGRAMITIKPPKEEPAPRPARSLDTPQRNRPLVDRRKPRTTPGTKPRP</sequence>
<dbReference type="AlphaFoldDB" id="Q1ILM9"/>
<evidence type="ECO:0000313" key="2">
    <source>
        <dbReference type="EMBL" id="ABF42221.1"/>
    </source>
</evidence>
<dbReference type="eggNOG" id="ENOG503357Q">
    <property type="taxonomic scope" value="Bacteria"/>
</dbReference>